<protein>
    <submittedName>
        <fullName evidence="2">Uncharacterized protein</fullName>
    </submittedName>
</protein>
<dbReference type="Proteomes" id="UP000247978">
    <property type="component" value="Unassembled WGS sequence"/>
</dbReference>
<accession>A0A2V3W383</accession>
<name>A0A2V3W383_9BACI</name>
<dbReference type="PROSITE" id="PS51257">
    <property type="entry name" value="PROKAR_LIPOPROTEIN"/>
    <property type="match status" value="1"/>
</dbReference>
<proteinExistence type="predicted"/>
<dbReference type="OrthoDB" id="3174731at2"/>
<feature type="signal peptide" evidence="1">
    <location>
        <begin position="1"/>
        <end position="22"/>
    </location>
</feature>
<dbReference type="EMBL" id="QJJQ01000003">
    <property type="protein sequence ID" value="PXW88803.1"/>
    <property type="molecule type" value="Genomic_DNA"/>
</dbReference>
<evidence type="ECO:0000256" key="1">
    <source>
        <dbReference type="SAM" id="SignalP"/>
    </source>
</evidence>
<evidence type="ECO:0000313" key="3">
    <source>
        <dbReference type="Proteomes" id="UP000247978"/>
    </source>
</evidence>
<keyword evidence="3" id="KW-1185">Reference proteome</keyword>
<evidence type="ECO:0000313" key="2">
    <source>
        <dbReference type="EMBL" id="PXW88803.1"/>
    </source>
</evidence>
<comment type="caution">
    <text evidence="2">The sequence shown here is derived from an EMBL/GenBank/DDBJ whole genome shotgun (WGS) entry which is preliminary data.</text>
</comment>
<organism evidence="2 3">
    <name type="scientific">Pseudogracilibacillus auburnensis</name>
    <dbReference type="NCBI Taxonomy" id="1494959"/>
    <lineage>
        <taxon>Bacteria</taxon>
        <taxon>Bacillati</taxon>
        <taxon>Bacillota</taxon>
        <taxon>Bacilli</taxon>
        <taxon>Bacillales</taxon>
        <taxon>Bacillaceae</taxon>
        <taxon>Pseudogracilibacillus</taxon>
    </lineage>
</organism>
<feature type="chain" id="PRO_5038423191" evidence="1">
    <location>
        <begin position="23"/>
        <end position="151"/>
    </location>
</feature>
<keyword evidence="1" id="KW-0732">Signal</keyword>
<dbReference type="RefSeq" id="WP_110394624.1">
    <property type="nucleotide sequence ID" value="NZ_JBHUHB010000001.1"/>
</dbReference>
<reference evidence="2 3" key="1">
    <citation type="submission" date="2018-05" db="EMBL/GenBank/DDBJ databases">
        <title>Genomic Encyclopedia of Type Strains, Phase IV (KMG-IV): sequencing the most valuable type-strain genomes for metagenomic binning, comparative biology and taxonomic classification.</title>
        <authorList>
            <person name="Goeker M."/>
        </authorList>
    </citation>
    <scope>NUCLEOTIDE SEQUENCE [LARGE SCALE GENOMIC DNA]</scope>
    <source>
        <strain evidence="2 3">DSM 28556</strain>
    </source>
</reference>
<gene>
    <name evidence="2" type="ORF">DFR56_103309</name>
</gene>
<dbReference type="AlphaFoldDB" id="A0A2V3W383"/>
<sequence length="151" mass="17089">MKKILLLLLVSGLLVVSGCSSTNDTELTAEEIVEQLKESGLPIENEIIYTEETDPNDLLGRPNQYSSKVNFADDRIEQYDEETDPVGGTVEVFESNKDAKERHDYIESVSEGVAFLQEYMYLNGKVLLRVSYDLTPEQAEEYNTKLTEIID</sequence>